<proteinExistence type="predicted"/>
<keyword evidence="1" id="KW-1133">Transmembrane helix</keyword>
<evidence type="ECO:0000313" key="3">
    <source>
        <dbReference type="Proteomes" id="UP000002727"/>
    </source>
</evidence>
<protein>
    <submittedName>
        <fullName evidence="2">Adenylyl cyclase class-3/4/guanylyl cyclase:CHASE2</fullName>
    </submittedName>
</protein>
<name>B6YXU3_THEON</name>
<evidence type="ECO:0000256" key="1">
    <source>
        <dbReference type="SAM" id="Phobius"/>
    </source>
</evidence>
<dbReference type="PATRIC" id="fig|523850.10.peg.1427"/>
<dbReference type="Proteomes" id="UP000002727">
    <property type="component" value="Chromosome"/>
</dbReference>
<keyword evidence="1" id="KW-0472">Membrane</keyword>
<dbReference type="RefSeq" id="WP_012572378.1">
    <property type="nucleotide sequence ID" value="NC_011529.1"/>
</dbReference>
<dbReference type="KEGG" id="ton:TON_1416"/>
<reference evidence="2 3" key="1">
    <citation type="journal article" date="2008" name="J. Bacteriol.">
        <title>The complete genome sequence of Thermococcus onnurineus NA1 reveals a mixed heterotrophic and carboxydotrophic metabolism.</title>
        <authorList>
            <person name="Lee H.S."/>
            <person name="Kang S.G."/>
            <person name="Bae S.S."/>
            <person name="Lim J.K."/>
            <person name="Cho Y."/>
            <person name="Kim Y.J."/>
            <person name="Jeon J.H."/>
            <person name="Cha S.S."/>
            <person name="Kwon K.K."/>
            <person name="Kim H.T."/>
            <person name="Park C.J."/>
            <person name="Lee H.W."/>
            <person name="Kim S.I."/>
            <person name="Chun J."/>
            <person name="Colwell R.R."/>
            <person name="Kim S.J."/>
            <person name="Lee J.H."/>
        </authorList>
    </citation>
    <scope>NUCLEOTIDE SEQUENCE [LARGE SCALE GENOMIC DNA]</scope>
    <source>
        <strain evidence="2 3">NA1</strain>
    </source>
</reference>
<dbReference type="HOGENOM" id="CLU_1922904_0_0_2"/>
<keyword evidence="3" id="KW-1185">Reference proteome</keyword>
<dbReference type="OrthoDB" id="382064at2157"/>
<evidence type="ECO:0000313" key="2">
    <source>
        <dbReference type="EMBL" id="ACJ16906.1"/>
    </source>
</evidence>
<dbReference type="GeneID" id="7018450"/>
<feature type="transmembrane region" description="Helical" evidence="1">
    <location>
        <begin position="61"/>
        <end position="79"/>
    </location>
</feature>
<dbReference type="AlphaFoldDB" id="B6YXU3"/>
<feature type="transmembrane region" description="Helical" evidence="1">
    <location>
        <begin position="36"/>
        <end position="54"/>
    </location>
</feature>
<dbReference type="STRING" id="523850.TON_1416"/>
<organism evidence="2 3">
    <name type="scientific">Thermococcus onnurineus (strain NA1)</name>
    <dbReference type="NCBI Taxonomy" id="523850"/>
    <lineage>
        <taxon>Archaea</taxon>
        <taxon>Methanobacteriati</taxon>
        <taxon>Methanobacteriota</taxon>
        <taxon>Thermococci</taxon>
        <taxon>Thermococcales</taxon>
        <taxon>Thermococcaceae</taxon>
        <taxon>Thermococcus</taxon>
    </lineage>
</organism>
<sequence length="131" mass="14601">MVPLIALFLWPFLWFLLRVAYHRIFLGSWPDRGSVLLFLVVSLLSFALGFLHFIVLFGGNLYVAAILLILWAVALSWIVPKADNRRMLGLGFYREEASPGKLQELMGVGLVALFASYVLGFVVFGSFSGGM</sequence>
<gene>
    <name evidence="2" type="ordered locus">TON_1416</name>
</gene>
<accession>B6YXU3</accession>
<dbReference type="EMBL" id="CP000855">
    <property type="protein sequence ID" value="ACJ16906.1"/>
    <property type="molecule type" value="Genomic_DNA"/>
</dbReference>
<keyword evidence="1" id="KW-0812">Transmembrane</keyword>
<feature type="transmembrane region" description="Helical" evidence="1">
    <location>
        <begin position="105"/>
        <end position="127"/>
    </location>
</feature>